<dbReference type="HOGENOM" id="CLU_936676_0_0_6"/>
<keyword evidence="4" id="KW-1185">Reference proteome</keyword>
<evidence type="ECO:0000313" key="3">
    <source>
        <dbReference type="Proteomes" id="UP000032414"/>
    </source>
</evidence>
<evidence type="ECO:0000313" key="2">
    <source>
        <dbReference type="EMBL" id="SCY21627.1"/>
    </source>
</evidence>
<accession>A0A098GGZ2</accession>
<evidence type="ECO:0000313" key="1">
    <source>
        <dbReference type="EMBL" id="CEG61724.1"/>
    </source>
</evidence>
<reference evidence="1" key="2">
    <citation type="submission" date="2014-09" db="EMBL/GenBank/DDBJ databases">
        <authorList>
            <person name="GOMEZ-VALERO Laura"/>
        </authorList>
    </citation>
    <scope>NUCLEOTIDE SEQUENCE</scope>
    <source>
        <strain evidence="1">ATCC33218</strain>
    </source>
</reference>
<dbReference type="EMBL" id="FMVN01000005">
    <property type="protein sequence ID" value="SCY21627.1"/>
    <property type="molecule type" value="Genomic_DNA"/>
</dbReference>
<organism evidence="1 3">
    <name type="scientific">Legionella micdadei</name>
    <name type="common">Tatlockia micdadei</name>
    <dbReference type="NCBI Taxonomy" id="451"/>
    <lineage>
        <taxon>Bacteria</taxon>
        <taxon>Pseudomonadati</taxon>
        <taxon>Pseudomonadota</taxon>
        <taxon>Gammaproteobacteria</taxon>
        <taxon>Legionellales</taxon>
        <taxon>Legionellaceae</taxon>
        <taxon>Legionella</taxon>
    </lineage>
</organism>
<protein>
    <submittedName>
        <fullName evidence="1">Uncharacterized protein</fullName>
    </submittedName>
</protein>
<sequence>MALTFETVRENQNKLNQFIERWKNEIARNRLFLNFRQDQAELVRQLSTLGSSSQWFAHQNRLEQFRLHIEFYVRCLKNTNLTPTKRHEYQGMLYLFLVRVPEALNSSLTYIENNRSFANNRVLREATLLTVLQFQHLLDSTLDILMPRREKVFPLQLAGLRVDYEKAYVFKHGRGLFGFFKLPIKRYFRQDSREEELNFLEDIDFFLQGEGAVLSTENKEKLKLSALNLVRFKIRMEEHGNGSQLKRIIETRLKEVGLFNNQEIITDFLDLCERINIAVPPGLEACFREDLRVLAYN</sequence>
<dbReference type="AlphaFoldDB" id="A0A098GGZ2"/>
<dbReference type="PATRIC" id="fig|451.8.peg.2797"/>
<proteinExistence type="predicted"/>
<dbReference type="KEGG" id="tmc:LMI_2460"/>
<dbReference type="OrthoDB" id="5654345at2"/>
<dbReference type="RefSeq" id="WP_045099916.1">
    <property type="nucleotide sequence ID" value="NZ_CP020614.1"/>
</dbReference>
<reference evidence="3" key="1">
    <citation type="submission" date="2014-09" db="EMBL/GenBank/DDBJ databases">
        <authorList>
            <person name="Gomez-Valero L."/>
        </authorList>
    </citation>
    <scope>NUCLEOTIDE SEQUENCE [LARGE SCALE GENOMIC DNA]</scope>
    <source>
        <strain evidence="3">ATCC33218</strain>
    </source>
</reference>
<dbReference type="EMBL" id="LN614830">
    <property type="protein sequence ID" value="CEG61724.1"/>
    <property type="molecule type" value="Genomic_DNA"/>
</dbReference>
<reference evidence="2 4" key="3">
    <citation type="submission" date="2016-10" db="EMBL/GenBank/DDBJ databases">
        <authorList>
            <person name="Varghese N."/>
            <person name="Submissions S."/>
        </authorList>
    </citation>
    <scope>NUCLEOTIDE SEQUENCE [LARGE SCALE GENOMIC DNA]</scope>
    <source>
        <strain evidence="2 4">ATCC 33218</strain>
    </source>
</reference>
<evidence type="ECO:0000313" key="4">
    <source>
        <dbReference type="Proteomes" id="UP000182998"/>
    </source>
</evidence>
<gene>
    <name evidence="1" type="ORF">LMI_2460</name>
    <name evidence="2" type="ORF">SAMN02982997_01101</name>
</gene>
<dbReference type="Proteomes" id="UP000032414">
    <property type="component" value="Chromosome I"/>
</dbReference>
<name>A0A098GGZ2_LEGMI</name>
<dbReference type="Proteomes" id="UP000182998">
    <property type="component" value="Unassembled WGS sequence"/>
</dbReference>